<dbReference type="AlphaFoldDB" id="A0A0N0X130"/>
<evidence type="ECO:0000313" key="4">
    <source>
        <dbReference type="Proteomes" id="UP000037943"/>
    </source>
</evidence>
<evidence type="ECO:0000313" key="6">
    <source>
        <dbReference type="Proteomes" id="UP000271817"/>
    </source>
</evidence>
<keyword evidence="4" id="KW-1185">Reference proteome</keyword>
<dbReference type="Proteomes" id="UP000050265">
    <property type="component" value="Unassembled WGS sequence"/>
</dbReference>
<dbReference type="PATRIC" id="fig|53707.5.peg.1768"/>
<sequence>MSQFYLQYSRSHVGDGLTFWALGGGYTTNLDKAELFTLEQAKGNRDTDIPWPKAYIDERTHLGVDHQYISKTDPAAQPTEGCQCVLQIQQQWNGNDIFFAKWPIGGTDRLKRAHRLTLEAVTAIGDDELIIWPLDYIVTRARRLVHRQDVDLKQALRGTGIAPPKPRRISKQVFNCQGCGRFIAVSECYLSDCQNCGADNHP</sequence>
<dbReference type="Proteomes" id="UP000271817">
    <property type="component" value="Unassembled WGS sequence"/>
</dbReference>
<proteinExistence type="predicted"/>
<dbReference type="EMBL" id="LJQP01000312">
    <property type="protein sequence ID" value="KPX64547.1"/>
    <property type="molecule type" value="Genomic_DNA"/>
</dbReference>
<evidence type="ECO:0000313" key="1">
    <source>
        <dbReference type="EMBL" id="KPC15004.1"/>
    </source>
</evidence>
<reference evidence="2 5" key="2">
    <citation type="submission" date="2015-09" db="EMBL/GenBank/DDBJ databases">
        <title>Genome announcement of multiple Pseudomonas syringae strains.</title>
        <authorList>
            <person name="Thakur S."/>
            <person name="Wang P.W."/>
            <person name="Gong Y."/>
            <person name="Weir B.S."/>
            <person name="Guttman D.S."/>
        </authorList>
    </citation>
    <scope>NUCLEOTIDE SEQUENCE [LARGE SCALE GENOMIC DNA]</scope>
    <source>
        <strain evidence="2 5">ICMP3507</strain>
    </source>
</reference>
<name>A0A0N0X130_PSEAV</name>
<evidence type="ECO:0000313" key="3">
    <source>
        <dbReference type="EMBL" id="RMU13404.1"/>
    </source>
</evidence>
<reference evidence="1 4" key="3">
    <citation type="submission" date="2015-10" db="EMBL/GenBank/DDBJ databases">
        <title>Comparative genomics and high-throughput reverse genetic screens identify a new phytobacterial MAMP and an Arabidopsis receptor required for immune elicitation.</title>
        <authorList>
            <person name="Mott G.A."/>
            <person name="Thakur S."/>
            <person name="Wang P.W."/>
            <person name="Desveaux D."/>
            <person name="Guttman D.S."/>
        </authorList>
    </citation>
    <scope>NUCLEOTIDE SEQUENCE [LARGE SCALE GENOMIC DNA]</scope>
    <source>
        <strain evidence="1 4">107</strain>
    </source>
</reference>
<dbReference type="Proteomes" id="UP000037943">
    <property type="component" value="Unassembled WGS sequence"/>
</dbReference>
<dbReference type="RefSeq" id="WP_005745890.1">
    <property type="nucleotide sequence ID" value="NZ_CP020351.1"/>
</dbReference>
<evidence type="ECO:0000313" key="5">
    <source>
        <dbReference type="Proteomes" id="UP000050265"/>
    </source>
</evidence>
<evidence type="ECO:0000313" key="2">
    <source>
        <dbReference type="EMBL" id="KPX64547.1"/>
    </source>
</evidence>
<organism evidence="2 5">
    <name type="scientific">Pseudomonas amygdali pv. lachrymans</name>
    <name type="common">Pseudomonas syringae pv. lachrymans</name>
    <dbReference type="NCBI Taxonomy" id="53707"/>
    <lineage>
        <taxon>Bacteria</taxon>
        <taxon>Pseudomonadati</taxon>
        <taxon>Pseudomonadota</taxon>
        <taxon>Gammaproteobacteria</taxon>
        <taxon>Pseudomonadales</taxon>
        <taxon>Pseudomonadaceae</taxon>
        <taxon>Pseudomonas</taxon>
        <taxon>Pseudomonas amygdali</taxon>
    </lineage>
</organism>
<protein>
    <submittedName>
        <fullName evidence="2">Uncharacterized protein</fullName>
    </submittedName>
</protein>
<accession>A0A0N0X130</accession>
<gene>
    <name evidence="1" type="ORF">AC499_4201</name>
    <name evidence="2" type="ORF">ALO35_01732</name>
    <name evidence="3" type="ORF">ALP33_01770</name>
</gene>
<comment type="caution">
    <text evidence="2">The sequence shown here is derived from an EMBL/GenBank/DDBJ whole genome shotgun (WGS) entry which is preliminary data.</text>
</comment>
<reference evidence="3 6" key="4">
    <citation type="submission" date="2018-08" db="EMBL/GenBank/DDBJ databases">
        <title>Recombination of ecologically and evolutionarily significant loci maintains genetic cohesion in the Pseudomonas syringae species complex.</title>
        <authorList>
            <person name="Dillon M."/>
            <person name="Thakur S."/>
            <person name="Almeida R.N.D."/>
            <person name="Weir B.S."/>
            <person name="Guttman D.S."/>
        </authorList>
    </citation>
    <scope>NUCLEOTIDE SEQUENCE [LARGE SCALE GENOMIC DNA]</scope>
    <source>
        <strain evidence="3 6">ICMP 3402</strain>
    </source>
</reference>
<dbReference type="EMBL" id="LGLK01000067">
    <property type="protein sequence ID" value="KPC15004.1"/>
    <property type="molecule type" value="Genomic_DNA"/>
</dbReference>
<reference evidence="1" key="1">
    <citation type="submission" date="2015-07" db="EMBL/GenBank/DDBJ databases">
        <authorList>
            <person name="O'Brien H.E."/>
            <person name="Thakur S."/>
            <person name="Gong Y."/>
            <person name="Wang P.W."/>
            <person name="Guttman D.S."/>
        </authorList>
    </citation>
    <scope>NUCLEOTIDE SEQUENCE</scope>
    <source>
        <strain evidence="1">107</strain>
    </source>
</reference>
<dbReference type="EMBL" id="RBTW01000368">
    <property type="protein sequence ID" value="RMU13404.1"/>
    <property type="molecule type" value="Genomic_DNA"/>
</dbReference>
<dbReference type="GeneID" id="61869559"/>